<dbReference type="InParanoid" id="A0A0R0IWX0"/>
<evidence type="ECO:0000313" key="9">
    <source>
        <dbReference type="EnsemblPlants" id="KRH45570"/>
    </source>
</evidence>
<comment type="catalytic activity">
    <reaction evidence="6">
        <text>adenosine + ATP = AMP + ADP + H(+)</text>
        <dbReference type="Rhea" id="RHEA:20824"/>
        <dbReference type="ChEBI" id="CHEBI:15378"/>
        <dbReference type="ChEBI" id="CHEBI:16335"/>
        <dbReference type="ChEBI" id="CHEBI:30616"/>
        <dbReference type="ChEBI" id="CHEBI:456215"/>
        <dbReference type="ChEBI" id="CHEBI:456216"/>
        <dbReference type="EC" id="2.7.1.20"/>
    </reaction>
</comment>
<dbReference type="EC" id="2.7.1.20" evidence="6"/>
<dbReference type="Proteomes" id="UP000008827">
    <property type="component" value="Chromosome 8"/>
</dbReference>
<evidence type="ECO:0000256" key="6">
    <source>
        <dbReference type="RuleBase" id="RU368116"/>
    </source>
</evidence>
<sequence length="159" mass="18406">MGDLFIGCLSTGDFIWSKLKDLQYGIRSKLGVYFSLLYCIFYSCMQIFMMNLSTTFICEFSKDIWTTFLEMRLKQEHFLKLKAGSFEDFSLAKSIIKHKRITVITQGADPVCVVESGKMKLYLVILLPKDKLVDTNGAVYNNNLIIFKINFKWPKIIIL</sequence>
<dbReference type="GO" id="GO:0005634">
    <property type="term" value="C:nucleus"/>
    <property type="evidence" value="ECO:0000318"/>
    <property type="project" value="GO_Central"/>
</dbReference>
<keyword evidence="4 6" id="KW-0418">Kinase</keyword>
<dbReference type="PaxDb" id="3847-GLYMA08G38460.1"/>
<dbReference type="Gramene" id="KRH45570">
    <property type="protein sequence ID" value="KRH45570"/>
    <property type="gene ID" value="GLYMA_08G280800"/>
</dbReference>
<evidence type="ECO:0000256" key="1">
    <source>
        <dbReference type="ARBA" id="ARBA00010688"/>
    </source>
</evidence>
<keyword evidence="5 6" id="KW-0067">ATP-binding</keyword>
<dbReference type="EnsemblPlants" id="KRH45570">
    <property type="protein sequence ID" value="KRH45570"/>
    <property type="gene ID" value="GLYMA_08G280800"/>
</dbReference>
<keyword evidence="10" id="KW-1185">Reference proteome</keyword>
<keyword evidence="3 6" id="KW-0547">Nucleotide-binding</keyword>
<reference evidence="9" key="2">
    <citation type="submission" date="2018-02" db="UniProtKB">
        <authorList>
            <consortium name="EnsemblPlants"/>
        </authorList>
    </citation>
    <scope>IDENTIFICATION</scope>
    <source>
        <strain evidence="9">Williams 82</strain>
    </source>
</reference>
<dbReference type="STRING" id="3847.A0A0R0IWX0"/>
<dbReference type="GO" id="GO:0004001">
    <property type="term" value="F:adenosine kinase activity"/>
    <property type="evidence" value="ECO:0000318"/>
    <property type="project" value="GO_Central"/>
</dbReference>
<dbReference type="UniPathway" id="UPA00588">
    <property type="reaction ID" value="UER00659"/>
</dbReference>
<protein>
    <recommendedName>
        <fullName evidence="6">Adenosine kinase</fullName>
        <shortName evidence="6">AK</shortName>
        <ecNumber evidence="6">2.7.1.20</ecNumber>
    </recommendedName>
    <alternativeName>
        <fullName evidence="6">Adenosine 5'-phosphotransferase</fullName>
    </alternativeName>
</protein>
<proteinExistence type="inferred from homology"/>
<evidence type="ECO:0000313" key="8">
    <source>
        <dbReference type="EMBL" id="KRH45570.1"/>
    </source>
</evidence>
<dbReference type="PANTHER" id="PTHR45769">
    <property type="entry name" value="ADENOSINE KINASE"/>
    <property type="match status" value="1"/>
</dbReference>
<evidence type="ECO:0000256" key="4">
    <source>
        <dbReference type="ARBA" id="ARBA00022777"/>
    </source>
</evidence>
<dbReference type="GO" id="GO:0044209">
    <property type="term" value="P:AMP salvage"/>
    <property type="evidence" value="ECO:0007669"/>
    <property type="project" value="UniProtKB-UniRule"/>
</dbReference>
<comment type="pathway">
    <text evidence="6">Purine metabolism; AMP biosynthesis via salvage pathway; AMP from adenosine: step 1/1.</text>
</comment>
<keyword evidence="7" id="KW-1133">Transmembrane helix</keyword>
<keyword evidence="7" id="KW-0812">Transmembrane</keyword>
<reference evidence="8 9" key="1">
    <citation type="journal article" date="2010" name="Nature">
        <title>Genome sequence of the palaeopolyploid soybean.</title>
        <authorList>
            <person name="Schmutz J."/>
            <person name="Cannon S.B."/>
            <person name="Schlueter J."/>
            <person name="Ma J."/>
            <person name="Mitros T."/>
            <person name="Nelson W."/>
            <person name="Hyten D.L."/>
            <person name="Song Q."/>
            <person name="Thelen J.J."/>
            <person name="Cheng J."/>
            <person name="Xu D."/>
            <person name="Hellsten U."/>
            <person name="May G.D."/>
            <person name="Yu Y."/>
            <person name="Sakurai T."/>
            <person name="Umezawa T."/>
            <person name="Bhattacharyya M.K."/>
            <person name="Sandhu D."/>
            <person name="Valliyodan B."/>
            <person name="Lindquist E."/>
            <person name="Peto M."/>
            <person name="Grant D."/>
            <person name="Shu S."/>
            <person name="Goodstein D."/>
            <person name="Barry K."/>
            <person name="Futrell-Griggs M."/>
            <person name="Abernathy B."/>
            <person name="Du J."/>
            <person name="Tian Z."/>
            <person name="Zhu L."/>
            <person name="Gill N."/>
            <person name="Joshi T."/>
            <person name="Libault M."/>
            <person name="Sethuraman A."/>
            <person name="Zhang X.-C."/>
            <person name="Shinozaki K."/>
            <person name="Nguyen H.T."/>
            <person name="Wing R.A."/>
            <person name="Cregan P."/>
            <person name="Specht J."/>
            <person name="Grimwood J."/>
            <person name="Rokhsar D."/>
            <person name="Stacey G."/>
            <person name="Shoemaker R.C."/>
            <person name="Jackson S.A."/>
        </authorList>
    </citation>
    <scope>NUCLEOTIDE SEQUENCE</scope>
    <source>
        <strain evidence="9">cv. Williams 82</strain>
        <tissue evidence="8">Callus</tissue>
    </source>
</reference>
<accession>A0A0R0IWX0</accession>
<keyword evidence="2 6" id="KW-0808">Transferase</keyword>
<comment type="similarity">
    <text evidence="1 6">Belongs to the carbohydrate kinase PfkB family.</text>
</comment>
<dbReference type="Gene3D" id="3.40.1190.20">
    <property type="match status" value="1"/>
</dbReference>
<dbReference type="AlphaFoldDB" id="A0A0R0IWX0"/>
<name>A0A0R0IWX0_SOYBN</name>
<evidence type="ECO:0000256" key="7">
    <source>
        <dbReference type="SAM" id="Phobius"/>
    </source>
</evidence>
<comment type="cofactor">
    <cofactor evidence="6">
        <name>Mg(2+)</name>
        <dbReference type="ChEBI" id="CHEBI:18420"/>
    </cofactor>
</comment>
<evidence type="ECO:0000313" key="10">
    <source>
        <dbReference type="Proteomes" id="UP000008827"/>
    </source>
</evidence>
<dbReference type="GO" id="GO:0006166">
    <property type="term" value="P:purine ribonucleoside salvage"/>
    <property type="evidence" value="ECO:0007669"/>
    <property type="project" value="UniProtKB-KW"/>
</dbReference>
<comment type="function">
    <text evidence="6">ATP dependent phosphorylation of adenosine and other related nucleoside analogs to monophosphate derivatives.</text>
</comment>
<dbReference type="GO" id="GO:0006144">
    <property type="term" value="P:purine nucleobase metabolic process"/>
    <property type="evidence" value="ECO:0000318"/>
    <property type="project" value="GO_Central"/>
</dbReference>
<dbReference type="InterPro" id="IPR001805">
    <property type="entry name" value="Adenokinase"/>
</dbReference>
<evidence type="ECO:0000256" key="3">
    <source>
        <dbReference type="ARBA" id="ARBA00022741"/>
    </source>
</evidence>
<dbReference type="GO" id="GO:0005524">
    <property type="term" value="F:ATP binding"/>
    <property type="evidence" value="ECO:0007669"/>
    <property type="project" value="UniProtKB-UniRule"/>
</dbReference>
<dbReference type="SUPFAM" id="SSF53613">
    <property type="entry name" value="Ribokinase-like"/>
    <property type="match status" value="1"/>
</dbReference>
<keyword evidence="7" id="KW-0472">Membrane</keyword>
<reference evidence="8" key="3">
    <citation type="submission" date="2018-07" db="EMBL/GenBank/DDBJ databases">
        <title>WGS assembly of Glycine max.</title>
        <authorList>
            <person name="Schmutz J."/>
            <person name="Cannon S."/>
            <person name="Schlueter J."/>
            <person name="Ma J."/>
            <person name="Mitros T."/>
            <person name="Nelson W."/>
            <person name="Hyten D."/>
            <person name="Song Q."/>
            <person name="Thelen J."/>
            <person name="Cheng J."/>
            <person name="Xu D."/>
            <person name="Hellsten U."/>
            <person name="May G."/>
            <person name="Yu Y."/>
            <person name="Sakurai T."/>
            <person name="Umezawa T."/>
            <person name="Bhattacharyya M."/>
            <person name="Sandhu D."/>
            <person name="Valliyodan B."/>
            <person name="Lindquist E."/>
            <person name="Peto M."/>
            <person name="Grant D."/>
            <person name="Shu S."/>
            <person name="Goodstein D."/>
            <person name="Barry K."/>
            <person name="Futrell-Griggs M."/>
            <person name="Abernathy B."/>
            <person name="Du J."/>
            <person name="Tian Z."/>
            <person name="Zhu L."/>
            <person name="Gill N."/>
            <person name="Joshi T."/>
            <person name="Libault M."/>
            <person name="Sethuraman A."/>
            <person name="Zhang X."/>
            <person name="Shinozaki K."/>
            <person name="Nguyen H."/>
            <person name="Wing R."/>
            <person name="Cregan P."/>
            <person name="Specht J."/>
            <person name="Grimwood J."/>
            <person name="Rokhsar D."/>
            <person name="Stacey G."/>
            <person name="Shoemaker R."/>
            <person name="Jackson S."/>
        </authorList>
    </citation>
    <scope>NUCLEOTIDE SEQUENCE</scope>
    <source>
        <tissue evidence="8">Callus</tissue>
    </source>
</reference>
<keyword evidence="6" id="KW-0660">Purine salvage</keyword>
<dbReference type="EMBL" id="CM000841">
    <property type="protein sequence ID" value="KRH45570.1"/>
    <property type="molecule type" value="Genomic_DNA"/>
</dbReference>
<keyword evidence="6" id="KW-0460">Magnesium</keyword>
<dbReference type="PANTHER" id="PTHR45769:SF3">
    <property type="entry name" value="ADENOSINE KINASE"/>
    <property type="match status" value="1"/>
</dbReference>
<dbReference type="GO" id="GO:0005829">
    <property type="term" value="C:cytosol"/>
    <property type="evidence" value="ECO:0000318"/>
    <property type="project" value="GO_Central"/>
</dbReference>
<evidence type="ECO:0000256" key="5">
    <source>
        <dbReference type="ARBA" id="ARBA00022840"/>
    </source>
</evidence>
<gene>
    <name evidence="8" type="ORF">GLYMA_08G280800</name>
</gene>
<evidence type="ECO:0000256" key="2">
    <source>
        <dbReference type="ARBA" id="ARBA00022679"/>
    </source>
</evidence>
<feature type="transmembrane region" description="Helical" evidence="7">
    <location>
        <begin position="30"/>
        <end position="49"/>
    </location>
</feature>
<organism evidence="8">
    <name type="scientific">Glycine max</name>
    <name type="common">Soybean</name>
    <name type="synonym">Glycine hispida</name>
    <dbReference type="NCBI Taxonomy" id="3847"/>
    <lineage>
        <taxon>Eukaryota</taxon>
        <taxon>Viridiplantae</taxon>
        <taxon>Streptophyta</taxon>
        <taxon>Embryophyta</taxon>
        <taxon>Tracheophyta</taxon>
        <taxon>Spermatophyta</taxon>
        <taxon>Magnoliopsida</taxon>
        <taxon>eudicotyledons</taxon>
        <taxon>Gunneridae</taxon>
        <taxon>Pentapetalae</taxon>
        <taxon>rosids</taxon>
        <taxon>fabids</taxon>
        <taxon>Fabales</taxon>
        <taxon>Fabaceae</taxon>
        <taxon>Papilionoideae</taxon>
        <taxon>50 kb inversion clade</taxon>
        <taxon>NPAAA clade</taxon>
        <taxon>indigoferoid/millettioid clade</taxon>
        <taxon>Phaseoleae</taxon>
        <taxon>Glycine</taxon>
        <taxon>Glycine subgen. Soja</taxon>
    </lineage>
</organism>
<dbReference type="InterPro" id="IPR029056">
    <property type="entry name" value="Ribokinase-like"/>
</dbReference>